<dbReference type="EMBL" id="CAJNOG010000045">
    <property type="protein sequence ID" value="CAF0834856.1"/>
    <property type="molecule type" value="Genomic_DNA"/>
</dbReference>
<evidence type="ECO:0000313" key="4">
    <source>
        <dbReference type="Proteomes" id="UP000663844"/>
    </source>
</evidence>
<dbReference type="Proteomes" id="UP000663845">
    <property type="component" value="Unassembled WGS sequence"/>
</dbReference>
<proteinExistence type="predicted"/>
<dbReference type="AlphaFoldDB" id="A0A819TR35"/>
<comment type="caution">
    <text evidence="3">The sequence shown here is derived from an EMBL/GenBank/DDBJ whole genome shotgun (WGS) entry which is preliminary data.</text>
</comment>
<keyword evidence="1" id="KW-0732">Signal</keyword>
<evidence type="ECO:0000313" key="3">
    <source>
        <dbReference type="EMBL" id="CAF4083587.1"/>
    </source>
</evidence>
<feature type="signal peptide" evidence="1">
    <location>
        <begin position="1"/>
        <end position="18"/>
    </location>
</feature>
<dbReference type="EMBL" id="CAJOAZ010005001">
    <property type="protein sequence ID" value="CAF4083587.1"/>
    <property type="molecule type" value="Genomic_DNA"/>
</dbReference>
<dbReference type="Proteomes" id="UP000663844">
    <property type="component" value="Unassembled WGS sequence"/>
</dbReference>
<accession>A0A819TR35</accession>
<name>A0A819TR35_9BILA</name>
<protein>
    <submittedName>
        <fullName evidence="3">Uncharacterized protein</fullName>
    </submittedName>
</protein>
<feature type="chain" id="PRO_5036236054" evidence="1">
    <location>
        <begin position="19"/>
        <end position="143"/>
    </location>
</feature>
<evidence type="ECO:0000313" key="2">
    <source>
        <dbReference type="EMBL" id="CAF0834856.1"/>
    </source>
</evidence>
<reference evidence="3" key="1">
    <citation type="submission" date="2021-02" db="EMBL/GenBank/DDBJ databases">
        <authorList>
            <person name="Nowell W R."/>
        </authorList>
    </citation>
    <scope>NUCLEOTIDE SEQUENCE</scope>
</reference>
<sequence>MLLYLFITCHILYYSVSCAISCYDCPASENVFNYNITNEHMTEKPNDCVLKTMDQCTVDIVWQYSIGKKEIVVTGGVTKKSISTNHVLNVAIGYEYRDELVAKKVLEYKCSTDECNSFGQIKRLINSLTVTHHLDEVGNMIKP</sequence>
<organism evidence="3 4">
    <name type="scientific">Adineta steineri</name>
    <dbReference type="NCBI Taxonomy" id="433720"/>
    <lineage>
        <taxon>Eukaryota</taxon>
        <taxon>Metazoa</taxon>
        <taxon>Spiralia</taxon>
        <taxon>Gnathifera</taxon>
        <taxon>Rotifera</taxon>
        <taxon>Eurotatoria</taxon>
        <taxon>Bdelloidea</taxon>
        <taxon>Adinetida</taxon>
        <taxon>Adinetidae</taxon>
        <taxon>Adineta</taxon>
    </lineage>
</organism>
<gene>
    <name evidence="2" type="ORF">JYZ213_LOCUS7037</name>
    <name evidence="3" type="ORF">OXD698_LOCUS34464</name>
</gene>
<evidence type="ECO:0000256" key="1">
    <source>
        <dbReference type="SAM" id="SignalP"/>
    </source>
</evidence>